<feature type="region of interest" description="Disordered" evidence="1">
    <location>
        <begin position="54"/>
        <end position="74"/>
    </location>
</feature>
<accession>A0A183TAV1</accession>
<evidence type="ECO:0000313" key="4">
    <source>
        <dbReference type="WBParaSite" id="SSLN_0001411401-mRNA-1"/>
    </source>
</evidence>
<organism evidence="4">
    <name type="scientific">Schistocephalus solidus</name>
    <name type="common">Tapeworm</name>
    <dbReference type="NCBI Taxonomy" id="70667"/>
    <lineage>
        <taxon>Eukaryota</taxon>
        <taxon>Metazoa</taxon>
        <taxon>Spiralia</taxon>
        <taxon>Lophotrochozoa</taxon>
        <taxon>Platyhelminthes</taxon>
        <taxon>Cestoda</taxon>
        <taxon>Eucestoda</taxon>
        <taxon>Diphyllobothriidea</taxon>
        <taxon>Diphyllobothriidae</taxon>
        <taxon>Schistocephalus</taxon>
    </lineage>
</organism>
<keyword evidence="3" id="KW-1185">Reference proteome</keyword>
<sequence>MSTAYSTDGWCMDGDLRMKHRVSIAGTGGGGEDEEKSFGKSFIVHSHQVATPSQLHMPQHGVDADDSGPLQDFHVRDPVSSAQLQYSAEADEMKVIELPGLVRVDDPGFRSVKECR</sequence>
<dbReference type="WBParaSite" id="SSLN_0001411401-mRNA-1">
    <property type="protein sequence ID" value="SSLN_0001411401-mRNA-1"/>
    <property type="gene ID" value="SSLN_0001411401"/>
</dbReference>
<evidence type="ECO:0000313" key="3">
    <source>
        <dbReference type="Proteomes" id="UP000275846"/>
    </source>
</evidence>
<protein>
    <submittedName>
        <fullName evidence="2 4">Uncharacterized protein</fullName>
    </submittedName>
</protein>
<name>A0A183TAV1_SCHSO</name>
<reference evidence="2 3" key="2">
    <citation type="submission" date="2018-11" db="EMBL/GenBank/DDBJ databases">
        <authorList>
            <consortium name="Pathogen Informatics"/>
        </authorList>
    </citation>
    <scope>NUCLEOTIDE SEQUENCE [LARGE SCALE GENOMIC DNA]</scope>
    <source>
        <strain evidence="2 3">NST_G2</strain>
    </source>
</reference>
<reference evidence="4" key="1">
    <citation type="submission" date="2016-06" db="UniProtKB">
        <authorList>
            <consortium name="WormBaseParasite"/>
        </authorList>
    </citation>
    <scope>IDENTIFICATION</scope>
</reference>
<proteinExistence type="predicted"/>
<dbReference type="AlphaFoldDB" id="A0A183TAV1"/>
<evidence type="ECO:0000256" key="1">
    <source>
        <dbReference type="SAM" id="MobiDB-lite"/>
    </source>
</evidence>
<dbReference type="OrthoDB" id="6269371at2759"/>
<evidence type="ECO:0000313" key="2">
    <source>
        <dbReference type="EMBL" id="VDL99984.1"/>
    </source>
</evidence>
<dbReference type="Proteomes" id="UP000275846">
    <property type="component" value="Unassembled WGS sequence"/>
</dbReference>
<gene>
    <name evidence="2" type="ORF">SSLN_LOCUS13599</name>
</gene>
<dbReference type="EMBL" id="UYSU01038216">
    <property type="protein sequence ID" value="VDL99984.1"/>
    <property type="molecule type" value="Genomic_DNA"/>
</dbReference>